<feature type="region of interest" description="Disordered" evidence="1">
    <location>
        <begin position="193"/>
        <end position="237"/>
    </location>
</feature>
<organism evidence="3">
    <name type="scientific">Laccaria bicolor (strain S238N-H82 / ATCC MYA-4686)</name>
    <name type="common">Bicoloured deceiver</name>
    <name type="synonym">Laccaria laccata var. bicolor</name>
    <dbReference type="NCBI Taxonomy" id="486041"/>
    <lineage>
        <taxon>Eukaryota</taxon>
        <taxon>Fungi</taxon>
        <taxon>Dikarya</taxon>
        <taxon>Basidiomycota</taxon>
        <taxon>Agaricomycotina</taxon>
        <taxon>Agaricomycetes</taxon>
        <taxon>Agaricomycetidae</taxon>
        <taxon>Agaricales</taxon>
        <taxon>Agaricineae</taxon>
        <taxon>Hydnangiaceae</taxon>
        <taxon>Laccaria</taxon>
    </lineage>
</organism>
<reference evidence="2 3" key="1">
    <citation type="journal article" date="2008" name="Nature">
        <title>The genome of Laccaria bicolor provides insights into mycorrhizal symbiosis.</title>
        <authorList>
            <person name="Martin F."/>
            <person name="Aerts A."/>
            <person name="Ahren D."/>
            <person name="Brun A."/>
            <person name="Danchin E.G.J."/>
            <person name="Duchaussoy F."/>
            <person name="Gibon J."/>
            <person name="Kohler A."/>
            <person name="Lindquist E."/>
            <person name="Pereda V."/>
            <person name="Salamov A."/>
            <person name="Shapiro H.J."/>
            <person name="Wuyts J."/>
            <person name="Blaudez D."/>
            <person name="Buee M."/>
            <person name="Brokstein P."/>
            <person name="Canbaeck B."/>
            <person name="Cohen D."/>
            <person name="Courty P.E."/>
            <person name="Coutinho P.M."/>
            <person name="Delaruelle C."/>
            <person name="Detter J.C."/>
            <person name="Deveau A."/>
            <person name="DiFazio S."/>
            <person name="Duplessis S."/>
            <person name="Fraissinet-Tachet L."/>
            <person name="Lucic E."/>
            <person name="Frey-Klett P."/>
            <person name="Fourrey C."/>
            <person name="Feussner I."/>
            <person name="Gay G."/>
            <person name="Grimwood J."/>
            <person name="Hoegger P.J."/>
            <person name="Jain P."/>
            <person name="Kilaru S."/>
            <person name="Labbe J."/>
            <person name="Lin Y.C."/>
            <person name="Legue V."/>
            <person name="Le Tacon F."/>
            <person name="Marmeisse R."/>
            <person name="Melayah D."/>
            <person name="Montanini B."/>
            <person name="Muratet M."/>
            <person name="Nehls U."/>
            <person name="Niculita-Hirzel H."/>
            <person name="Oudot-Le Secq M.P."/>
            <person name="Peter M."/>
            <person name="Quesneville H."/>
            <person name="Rajashekar B."/>
            <person name="Reich M."/>
            <person name="Rouhier N."/>
            <person name="Schmutz J."/>
            <person name="Yin T."/>
            <person name="Chalot M."/>
            <person name="Henrissat B."/>
            <person name="Kuees U."/>
            <person name="Lucas S."/>
            <person name="Van de Peer Y."/>
            <person name="Podila G.K."/>
            <person name="Polle A."/>
            <person name="Pukkila P.J."/>
            <person name="Richardson P.M."/>
            <person name="Rouze P."/>
            <person name="Sanders I.R."/>
            <person name="Stajich J.E."/>
            <person name="Tunlid A."/>
            <person name="Tuskan G."/>
            <person name="Grigoriev I.V."/>
        </authorList>
    </citation>
    <scope>NUCLEOTIDE SEQUENCE [LARGE SCALE GENOMIC DNA]</scope>
    <source>
        <strain evidence="3">S238N-H82 / ATCC MYA-4686</strain>
    </source>
</reference>
<dbReference type="CDD" id="cd00303">
    <property type="entry name" value="retropepsin_like"/>
    <property type="match status" value="1"/>
</dbReference>
<dbReference type="Proteomes" id="UP000001194">
    <property type="component" value="Unassembled WGS sequence"/>
</dbReference>
<protein>
    <submittedName>
        <fullName evidence="2">Predicted protein</fullName>
    </submittedName>
</protein>
<feature type="compositionally biased region" description="Low complexity" evidence="1">
    <location>
        <begin position="217"/>
        <end position="233"/>
    </location>
</feature>
<dbReference type="GeneID" id="6069099"/>
<dbReference type="EMBL" id="DS547091">
    <property type="protein sequence ID" value="EDR15393.1"/>
    <property type="molecule type" value="Genomic_DNA"/>
</dbReference>
<proteinExistence type="predicted"/>
<dbReference type="OrthoDB" id="2369050at2759"/>
<gene>
    <name evidence="2" type="ORF">LACBIDRAFT_321191</name>
</gene>
<sequence length="549" mass="61622">MSTLASVDPSSAKAPILTQGNISPAVMMDFENAALDFFVSKSIPADKQVTMIIPGIKDLHIRDWITAERARIVVLPFADFITEMRANYLPPDWEDQVRNEILTSTLAASKTSFWNWSQKLLKLNCLLRGMPSAFDEAALRNHLEAHLDDELKAKVRHSDAHKDKVFKTWVIAVRLLDEARALETKRQHELIEETLTQRQSKRQNTNNDTLRGASRRANTSQSNTSASGSSSSSYTRLPTLTETERNLLHEHDGCTKCCRFYADHRSRDCPNGFPAGKNYKTLTTADAMTAKKGKAVAKPTTKPVAATSASIENIDSDDDISAATAILPNSLGEYNSNSDGGDLSRREVSPLICGKHLVWNCQAHSLIEDFPVKTRVLIDNGTHLVLIRPELVERLGLKMHDLAEPELVDVTFNNQQKKTKLYHYVKLFRPELVERLGLKMHDLAEPELVDVTFNNQQKKTKLYHYVKLFCPELVERLGLKMHDLAEPELVDVAFNNQQKKTKLYHYVKLSLTSLDSSWTSCTVRAVVTPGLCAPIILGLPWLTMPLVLA</sequence>
<dbReference type="AlphaFoldDB" id="B0CP12"/>
<evidence type="ECO:0000256" key="1">
    <source>
        <dbReference type="SAM" id="MobiDB-lite"/>
    </source>
</evidence>
<name>B0CP12_LACBS</name>
<dbReference type="InParanoid" id="B0CP12"/>
<dbReference type="KEGG" id="lbc:LACBIDRAFT_321191"/>
<feature type="compositionally biased region" description="Polar residues" evidence="1">
    <location>
        <begin position="194"/>
        <end position="209"/>
    </location>
</feature>
<evidence type="ECO:0000313" key="3">
    <source>
        <dbReference type="Proteomes" id="UP000001194"/>
    </source>
</evidence>
<dbReference type="RefSeq" id="XP_001873601.1">
    <property type="nucleotide sequence ID" value="XM_001873566.1"/>
</dbReference>
<dbReference type="HOGENOM" id="CLU_018255_1_0_1"/>
<accession>B0CP12</accession>
<keyword evidence="3" id="KW-1185">Reference proteome</keyword>
<evidence type="ECO:0000313" key="2">
    <source>
        <dbReference type="EMBL" id="EDR15393.1"/>
    </source>
</evidence>